<organism evidence="2 3">
    <name type="scientific">Variovorax paradoxus</name>
    <dbReference type="NCBI Taxonomy" id="34073"/>
    <lineage>
        <taxon>Bacteria</taxon>
        <taxon>Pseudomonadati</taxon>
        <taxon>Pseudomonadota</taxon>
        <taxon>Betaproteobacteria</taxon>
        <taxon>Burkholderiales</taxon>
        <taxon>Comamonadaceae</taxon>
        <taxon>Variovorax</taxon>
    </lineage>
</organism>
<dbReference type="AlphaFoldDB" id="A0A6I6H8D5"/>
<accession>A0A6I6H8D5</accession>
<evidence type="ECO:0000256" key="1">
    <source>
        <dbReference type="SAM" id="Phobius"/>
    </source>
</evidence>
<feature type="transmembrane region" description="Helical" evidence="1">
    <location>
        <begin position="151"/>
        <end position="169"/>
    </location>
</feature>
<dbReference type="EMBL" id="CP046622">
    <property type="protein sequence ID" value="QGW81849.1"/>
    <property type="molecule type" value="Genomic_DNA"/>
</dbReference>
<keyword evidence="1" id="KW-0472">Membrane</keyword>
<evidence type="ECO:0008006" key="4">
    <source>
        <dbReference type="Google" id="ProtNLM"/>
    </source>
</evidence>
<name>A0A6I6H8D5_VARPD</name>
<keyword evidence="1" id="KW-0812">Transmembrane</keyword>
<proteinExistence type="predicted"/>
<evidence type="ECO:0000313" key="3">
    <source>
        <dbReference type="Proteomes" id="UP000425817"/>
    </source>
</evidence>
<dbReference type="Proteomes" id="UP000425817">
    <property type="component" value="Chromosome"/>
</dbReference>
<evidence type="ECO:0000313" key="2">
    <source>
        <dbReference type="EMBL" id="QGW81849.1"/>
    </source>
</evidence>
<sequence length="174" mass="18149">MQSIARTNSSAVHAATGSRARSAIKTGLIAGAFASVASSIALAICGRYETGSSAATTNATSHWVWNREALFRRSPSLRHTALGYAIHHGSATFWAVLYAWLHANRRPAQSVPAALGSAGIAAATACAVDYLATPRRLTPGFEHHLSKGAMAAVYASFAVGLALGCAVANRERTR</sequence>
<feature type="transmembrane region" description="Helical" evidence="1">
    <location>
        <begin position="81"/>
        <end position="101"/>
    </location>
</feature>
<reference evidence="2 3" key="1">
    <citation type="submission" date="2019-12" db="EMBL/GenBank/DDBJ databases">
        <title>Hybrid Genome Assemblies of two High G+C Isolates from Undergraduate Microbiology Courses.</title>
        <authorList>
            <person name="Ne Ville C.J."/>
            <person name="Enright D."/>
            <person name="Hernandez I."/>
            <person name="Dodsworth J."/>
            <person name="Orwin P.M."/>
        </authorList>
    </citation>
    <scope>NUCLEOTIDE SEQUENCE [LARGE SCALE GENOMIC DNA]</scope>
    <source>
        <strain evidence="2 3">CSUSB</strain>
    </source>
</reference>
<dbReference type="OrthoDB" id="288267at2"/>
<keyword evidence="1" id="KW-1133">Transmembrane helix</keyword>
<gene>
    <name evidence="2" type="ORF">GOQ09_09715</name>
</gene>
<feature type="transmembrane region" description="Helical" evidence="1">
    <location>
        <begin position="113"/>
        <end position="131"/>
    </location>
</feature>
<feature type="transmembrane region" description="Helical" evidence="1">
    <location>
        <begin position="26"/>
        <end position="44"/>
    </location>
</feature>
<protein>
    <recommendedName>
        <fullName evidence="4">DUF2938 family protein</fullName>
    </recommendedName>
</protein>